<gene>
    <name evidence="1" type="ORF">E2C01_010719</name>
</gene>
<keyword evidence="2" id="KW-1185">Reference proteome</keyword>
<accession>A0A5B7D9E0</accession>
<reference evidence="1 2" key="1">
    <citation type="submission" date="2019-05" db="EMBL/GenBank/DDBJ databases">
        <title>Another draft genome of Portunus trituberculatus and its Hox gene families provides insights of decapod evolution.</title>
        <authorList>
            <person name="Jeong J.-H."/>
            <person name="Song I."/>
            <person name="Kim S."/>
            <person name="Choi T."/>
            <person name="Kim D."/>
            <person name="Ryu S."/>
            <person name="Kim W."/>
        </authorList>
    </citation>
    <scope>NUCLEOTIDE SEQUENCE [LARGE SCALE GENOMIC DNA]</scope>
    <source>
        <tissue evidence="1">Muscle</tissue>
    </source>
</reference>
<name>A0A5B7D9E0_PORTR</name>
<dbReference type="Proteomes" id="UP000324222">
    <property type="component" value="Unassembled WGS sequence"/>
</dbReference>
<evidence type="ECO:0000313" key="1">
    <source>
        <dbReference type="EMBL" id="MPC17852.1"/>
    </source>
</evidence>
<organism evidence="1 2">
    <name type="scientific">Portunus trituberculatus</name>
    <name type="common">Swimming crab</name>
    <name type="synonym">Neptunus trituberculatus</name>
    <dbReference type="NCBI Taxonomy" id="210409"/>
    <lineage>
        <taxon>Eukaryota</taxon>
        <taxon>Metazoa</taxon>
        <taxon>Ecdysozoa</taxon>
        <taxon>Arthropoda</taxon>
        <taxon>Crustacea</taxon>
        <taxon>Multicrustacea</taxon>
        <taxon>Malacostraca</taxon>
        <taxon>Eumalacostraca</taxon>
        <taxon>Eucarida</taxon>
        <taxon>Decapoda</taxon>
        <taxon>Pleocyemata</taxon>
        <taxon>Brachyura</taxon>
        <taxon>Eubrachyura</taxon>
        <taxon>Portunoidea</taxon>
        <taxon>Portunidae</taxon>
        <taxon>Portuninae</taxon>
        <taxon>Portunus</taxon>
    </lineage>
</organism>
<protein>
    <submittedName>
        <fullName evidence="1">Uncharacterized protein</fullName>
    </submittedName>
</protein>
<dbReference type="EMBL" id="VSRR010000626">
    <property type="protein sequence ID" value="MPC17852.1"/>
    <property type="molecule type" value="Genomic_DNA"/>
</dbReference>
<evidence type="ECO:0000313" key="2">
    <source>
        <dbReference type="Proteomes" id="UP000324222"/>
    </source>
</evidence>
<sequence>MHVTVYVTTYHRRDVTPATVSSLSNGASVVKVRVPRSAMRPHSGLLLHSDTAIEDLIWELLAGKSFLPGAPSRRGPRWLPLFALVDSAMK</sequence>
<comment type="caution">
    <text evidence="1">The sequence shown here is derived from an EMBL/GenBank/DDBJ whole genome shotgun (WGS) entry which is preliminary data.</text>
</comment>
<dbReference type="AlphaFoldDB" id="A0A5B7D9E0"/>
<proteinExistence type="predicted"/>